<dbReference type="SMART" id="SM00222">
    <property type="entry name" value="Sec7"/>
    <property type="match status" value="1"/>
</dbReference>
<comment type="caution">
    <text evidence="3">The sequence shown here is derived from an EMBL/GenBank/DDBJ whole genome shotgun (WGS) entry which is preliminary data.</text>
</comment>
<reference evidence="3 4" key="1">
    <citation type="journal article" date="2018" name="BMC Genomics">
        <title>The genome of Naegleria lovaniensis, the basis for a comparative approach to unravel pathogenicity factors of the human pathogenic amoeba N. fowleri.</title>
        <authorList>
            <person name="Liechti N."/>
            <person name="Schurch N."/>
            <person name="Bruggmann R."/>
            <person name="Wittwer M."/>
        </authorList>
    </citation>
    <scope>NUCLEOTIDE SEQUENCE [LARGE SCALE GENOMIC DNA]</scope>
    <source>
        <strain evidence="3 4">ATCC 30569</strain>
    </source>
</reference>
<dbReference type="RefSeq" id="XP_044544189.1">
    <property type="nucleotide sequence ID" value="XM_044685927.1"/>
</dbReference>
<feature type="domain" description="SEC7" evidence="2">
    <location>
        <begin position="645"/>
        <end position="928"/>
    </location>
</feature>
<dbReference type="EMBL" id="PYSW02000041">
    <property type="protein sequence ID" value="KAG2375015.1"/>
    <property type="molecule type" value="Genomic_DNA"/>
</dbReference>
<dbReference type="GeneID" id="68102843"/>
<dbReference type="Pfam" id="PF01369">
    <property type="entry name" value="Sec7"/>
    <property type="match status" value="1"/>
</dbReference>
<feature type="compositionally biased region" description="Low complexity" evidence="1">
    <location>
        <begin position="2076"/>
        <end position="2093"/>
    </location>
</feature>
<dbReference type="InterPro" id="IPR023394">
    <property type="entry name" value="Sec7_C_sf"/>
</dbReference>
<dbReference type="SUPFAM" id="SSF48425">
    <property type="entry name" value="Sec7 domain"/>
    <property type="match status" value="1"/>
</dbReference>
<gene>
    <name evidence="3" type="ORF">C9374_010389</name>
</gene>
<dbReference type="InterPro" id="IPR056604">
    <property type="entry name" value="GBF1-like_TPR"/>
</dbReference>
<dbReference type="PROSITE" id="PS50190">
    <property type="entry name" value="SEC7"/>
    <property type="match status" value="1"/>
</dbReference>
<sequence length="2144" mass="240131">MNNSTQQQHFPLQKLVLGEVNALILGMRNVHSMRFSNRYRFQYENITRQQGAVGNESSILIGMRNLRERISSNLTWQTLSTMDILQPFFAIIKSEDTEGRLTSMALRSLQKFLEFPGFIETGVSQSTPNNNTEDSKTIIEEIVTSVQQCQFEFNATDAGSLSESGGPIILDHSLGSGLGSIASISSETSLLESVLIQIINTFLCCIKSEAGKLLDESTILEILKSVLRIGRETRPSTDSLRKTAELAIHEMVTIVFLRRLNECPNESSTMGEIIFEFICEMCDIYSTSSVVSDNTSQPSMKLGSSTNSISTTVNSIGTRYLGINLACHVIELLGDRLTLSSYKNILSMICNHLCRALLRNVNISYQTILFLSNGEMMFSGSTQSGLGSSSTITSSILGAANGGNLQPTHSNYGNNLMLLSAALKCSITYLFSLSNIRSFLHEQIAAILLSLLQHLPPSQQQYGSSSKKSQFSNSPILGNSSIFLPFELQELILEYLVEVCRDSNLIAFLYRHYDCYGCFDKNQANINVNTVPNLFEHIYLYLNSYIGLNSSVTGNMTGSPSTQTSTVGNTIQLGQGGSTNLNNFGSSVSLSSSSQGNPNLHTLHVLAWQGLLSVVRCLAERCQEQQEQNIRQSLDMHVVNNMTSEIKLHKKQKHRMMEIVSLFNSSPLEGVTQLLQIYNIVIPKDLTSFIRNENSVDENSVTVDWNEAVSLLQCAAEKISNFLLEYNVWLDKQKIVDYFNSFSSPANTIVDIKIKECASTENNSTLTENNYLIPILSKSKKDPLRNVLPLEVMRQFMDGFDFYGMRIDEAMRYFINRCKISGEGQQVERIVKLLGECYYRDNNTNFAKERNMSCSGRTVPAVPYLANGEQAWILAVAIMMLHTDLHHHHNRNNRMNLEGFIRTVGYHEELQEMPKDELQKIFHYVLTNEFEVVTGLIDSYKSETVWNELIVRRSMEYYESNFIQKPSSFSNEKDNLLPYIYDMEMFQSMWGHVILATTIILENSDDIHLLELAIRGFLDSARVAATYHLHHVFDNLVITLCKFTTLLDGITPPSISVVNCTNSNSNQPSLENTTGLTWPTNASVSTTIVSHDGVVISTINGGVDGIVTSPASPSSTNQIINSSSSFNSNIGKVNSTSRTDKNRSIVMFGHNEKAKLACRTVFAITRKYGDNLREGWKNILDLICRMRELELLPESLIESRLVRQLREFQFSTPNESKLSSPRKESGDQSLSNQASSQLLTSGSSLYGHIISSISKSATKKLKPKSQNQAQTQVKSATFSLLSSVFGGFYGSSSDETNEKKKNTLDSDDSDDDHESQALGGQDTEFEHFSIEIKHALDEARKCIEQCRIVELLMMDAKELSGHSLEYLLSALIRNGKPSGVVMSIHIPAPHLFALKTSTSPQQKQSSTSHSNVTTYYYYERDIETSLFCLDLLCDVLISNNLNRNTITDRLKLIWNYAYGHVYKLMISILQMYEPINVIQSIYQVPSSPQSAPSALVSSKIGSNTSVASTERASPISTSAQTNLRTRMTKQHYHILQRCITCIWRLCMELSTPSTSLSQVSEKSASEQQEWTFIQKEMLSVLIDHLGKQWNEGLLGVFHMSLLPMIHMFLSRHSETLLSPMGKKFIYERTNMTNNTNVVNTLTLSSSSQVIVEFWDHLVFKILKSISTASISWINNNPSSTLFTSLKPSQQLQLLSRSLDILTLSLQQSNINSQESSFNIWFVVPDNIPTFVQTFISILSASITTNVNIQSSNSNHAQFVGTLKKLMTLAQDILSTLENLVSEILKRIVSTAFSSVSGSQNVIRLDNKWINAWLSILEGISILCCTGGINSSSSSGNSLNLLMSQLSSNQIQMLSQLQRDIRTQALSTLQRSLIVSCDFKYASSLNQQQLIGGSENENLKYLLNDQLLMLCMEKVLVKSFLQTLLGLKPKTTEYQSNHNTEMDISSLEELRVRANNLLARIFLHFLPRMFKISENQQENGFQSLWLMILQVMYSFLLVKPKSDHLREALPELLKNMILVMNNIEVFKFNPQLWTVTENELSQTMPSLVEDVKPRIIASMNKDQSNNGNLSNESTVTVVDSHVPPSSSVVPGESSQLREEETPKDSRAEEKNCVVIIIIVNTSTNTCCGVLDYSLTIYHHLLVNNI</sequence>
<evidence type="ECO:0000313" key="4">
    <source>
        <dbReference type="Proteomes" id="UP000816034"/>
    </source>
</evidence>
<keyword evidence="4" id="KW-1185">Reference proteome</keyword>
<organism evidence="3 4">
    <name type="scientific">Naegleria lovaniensis</name>
    <name type="common">Amoeba</name>
    <dbReference type="NCBI Taxonomy" id="51637"/>
    <lineage>
        <taxon>Eukaryota</taxon>
        <taxon>Discoba</taxon>
        <taxon>Heterolobosea</taxon>
        <taxon>Tetramitia</taxon>
        <taxon>Eutetramitia</taxon>
        <taxon>Vahlkampfiidae</taxon>
        <taxon>Naegleria</taxon>
    </lineage>
</organism>
<feature type="region of interest" description="Disordered" evidence="1">
    <location>
        <begin position="1212"/>
        <end position="1234"/>
    </location>
</feature>
<feature type="region of interest" description="Disordered" evidence="1">
    <location>
        <begin position="2076"/>
        <end position="2103"/>
    </location>
</feature>
<evidence type="ECO:0000259" key="2">
    <source>
        <dbReference type="PROSITE" id="PS50190"/>
    </source>
</evidence>
<protein>
    <recommendedName>
        <fullName evidence="2">SEC7 domain-containing protein</fullName>
    </recommendedName>
</protein>
<dbReference type="InterPro" id="IPR000904">
    <property type="entry name" value="Sec7_dom"/>
</dbReference>
<dbReference type="Gene3D" id="1.10.1000.11">
    <property type="entry name" value="Arf Nucleotide-binding Site Opener,domain 2"/>
    <property type="match status" value="1"/>
</dbReference>
<feature type="compositionally biased region" description="Basic and acidic residues" evidence="1">
    <location>
        <begin position="2094"/>
        <end position="2103"/>
    </location>
</feature>
<dbReference type="PANTHER" id="PTHR10663:SF388">
    <property type="entry name" value="GOLGI-SPECIFIC BREFELDIN A-RESISTANCE GUANINE NUCLEOTIDE EXCHANGE FACTOR 1"/>
    <property type="match status" value="1"/>
</dbReference>
<dbReference type="GO" id="GO:0032012">
    <property type="term" value="P:regulation of ARF protein signal transduction"/>
    <property type="evidence" value="ECO:0007669"/>
    <property type="project" value="InterPro"/>
</dbReference>
<dbReference type="GO" id="GO:0005085">
    <property type="term" value="F:guanyl-nucleotide exchange factor activity"/>
    <property type="evidence" value="ECO:0007669"/>
    <property type="project" value="InterPro"/>
</dbReference>
<dbReference type="PANTHER" id="PTHR10663">
    <property type="entry name" value="GUANYL-NUCLEOTIDE EXCHANGE FACTOR"/>
    <property type="match status" value="1"/>
</dbReference>
<dbReference type="InterPro" id="IPR035999">
    <property type="entry name" value="Sec7_dom_sf"/>
</dbReference>
<feature type="region of interest" description="Disordered" evidence="1">
    <location>
        <begin position="1292"/>
        <end position="1320"/>
    </location>
</feature>
<dbReference type="GO" id="GO:0012505">
    <property type="term" value="C:endomembrane system"/>
    <property type="evidence" value="ECO:0007669"/>
    <property type="project" value="UniProtKB-ARBA"/>
</dbReference>
<evidence type="ECO:0000313" key="3">
    <source>
        <dbReference type="EMBL" id="KAG2375015.1"/>
    </source>
</evidence>
<accession>A0AA88GCE1</accession>
<name>A0AA88GCE1_NAELO</name>
<proteinExistence type="predicted"/>
<evidence type="ECO:0000256" key="1">
    <source>
        <dbReference type="SAM" id="MobiDB-lite"/>
    </source>
</evidence>
<dbReference type="Proteomes" id="UP000816034">
    <property type="component" value="Unassembled WGS sequence"/>
</dbReference>
<dbReference type="Pfam" id="PF23325">
    <property type="entry name" value="TPR_28"/>
    <property type="match status" value="1"/>
</dbReference>